<protein>
    <submittedName>
        <fullName evidence="2">EGF and pentraxin domain-containing protein 1</fullName>
    </submittedName>
</protein>
<evidence type="ECO:0000313" key="2">
    <source>
        <dbReference type="EMBL" id="CAK9085494.1"/>
    </source>
</evidence>
<sequence>MSTWLFRHWRLLFHFALTLRTLAVDAGDLKDWKDGFSYFTEFVMGGLAISGRSYTLEVLHCNDTLDAAPRIQRCVDMAQTESVDALVVGSSSWNKEIKSAAEPYGGNPAIWTPVSDFGFGTSVGRGFHLPFTWYPEQAIRQAHVGATEESGLSSDSEDAFLGSAARAAAESLFRSSGVVGQLRVVGPSLEWCDRWQNVTSCSVQQGRCCCGDEVETATWLSFYEVAESKVVEPGFDSGAQFVSPALVSFVEGIIEESDGEQEEHVMRNIVELILCHLDLTSPVITSDKPRTKELFIDQVAFLSSIVLNFLRASRSGMAAMINKKFSYKMYYGGPNVPGNASNGYESYWPNGSRAFGFEESVYNVGAGQWHHLLNFSDPIFGSSRAMVSGYRVKYGHVPSYDSAACIAAGVALMTSALENGSWSGLTTMERREWIRSSLGRFQDETVFGRIRFDRNNQNIGRAIVSWQVLEDGEARSEVVVLLEAGLGHALVVGFYLATGLGPWSSARLAGLGDTKMESLMEVGFFKNPMDQAPLQARGFAAGAALYDGGDPSYVVQCGDNSRCPGGLPLGECMPNSFGFACINCAPGYFDDKGFCRSCSETRMCFDSRVALFKEWSGISGMMNCFCKGMYAVCRWIMVDLQA</sequence>
<dbReference type="Proteomes" id="UP001642464">
    <property type="component" value="Unassembled WGS sequence"/>
</dbReference>
<dbReference type="EMBL" id="CAXAMM010039307">
    <property type="protein sequence ID" value="CAK9085494.1"/>
    <property type="molecule type" value="Genomic_DNA"/>
</dbReference>
<accession>A0ABP0QBW3</accession>
<reference evidence="2 3" key="1">
    <citation type="submission" date="2024-02" db="EMBL/GenBank/DDBJ databases">
        <authorList>
            <person name="Chen Y."/>
            <person name="Shah S."/>
            <person name="Dougan E. K."/>
            <person name="Thang M."/>
            <person name="Chan C."/>
        </authorList>
    </citation>
    <scope>NUCLEOTIDE SEQUENCE [LARGE SCALE GENOMIC DNA]</scope>
</reference>
<evidence type="ECO:0000256" key="1">
    <source>
        <dbReference type="SAM" id="SignalP"/>
    </source>
</evidence>
<feature type="signal peptide" evidence="1">
    <location>
        <begin position="1"/>
        <end position="26"/>
    </location>
</feature>
<feature type="chain" id="PRO_5046730412" evidence="1">
    <location>
        <begin position="27"/>
        <end position="642"/>
    </location>
</feature>
<keyword evidence="3" id="KW-1185">Reference proteome</keyword>
<gene>
    <name evidence="2" type="ORF">SCF082_LOCUS40497</name>
</gene>
<name>A0ABP0QBW3_9DINO</name>
<organism evidence="2 3">
    <name type="scientific">Durusdinium trenchii</name>
    <dbReference type="NCBI Taxonomy" id="1381693"/>
    <lineage>
        <taxon>Eukaryota</taxon>
        <taxon>Sar</taxon>
        <taxon>Alveolata</taxon>
        <taxon>Dinophyceae</taxon>
        <taxon>Suessiales</taxon>
        <taxon>Symbiodiniaceae</taxon>
        <taxon>Durusdinium</taxon>
    </lineage>
</organism>
<proteinExistence type="predicted"/>
<keyword evidence="1" id="KW-0732">Signal</keyword>
<evidence type="ECO:0000313" key="3">
    <source>
        <dbReference type="Proteomes" id="UP001642464"/>
    </source>
</evidence>
<comment type="caution">
    <text evidence="2">The sequence shown here is derived from an EMBL/GenBank/DDBJ whole genome shotgun (WGS) entry which is preliminary data.</text>
</comment>